<name>A0A0F8ZYA7_9ZZZZ</name>
<sequence length="359" mass="37649">MAAKRTSRLELLGLAAGRANDLASVVGKHEILLGKIMRETGIGNVLYGIEDPTQKVQVLEAASTADLTLTQTAQSITGDGDSSKVRLLLPTIGDWLIEATVALIVDATNPGTLKGELFVNDSGSAESGIAQFKPDSTETATVSMRWKVTTTTINTPVELKAWKDNAGGTARALVTHTRITAIGGGGSADIRLSNHGLLEGLGDISDHAYATLIDGSRAFTGEQSMGTNKLTSVVDPTSDQDAATKKYHDDNKYLDSEAIAAVEGEGTLDLGGAVTMASTLNVASWLTVPADGITLFPPTIDDALAFFYTVVGQSDPRMTLTHDRLAFGSGGSAADTVLRRRMANVFEILAGDSLEVDVL</sequence>
<proteinExistence type="predicted"/>
<reference evidence="1" key="1">
    <citation type="journal article" date="2015" name="Nature">
        <title>Complex archaea that bridge the gap between prokaryotes and eukaryotes.</title>
        <authorList>
            <person name="Spang A."/>
            <person name="Saw J.H."/>
            <person name="Jorgensen S.L."/>
            <person name="Zaremba-Niedzwiedzka K."/>
            <person name="Martijn J."/>
            <person name="Lind A.E."/>
            <person name="van Eijk R."/>
            <person name="Schleper C."/>
            <person name="Guy L."/>
            <person name="Ettema T.J."/>
        </authorList>
    </citation>
    <scope>NUCLEOTIDE SEQUENCE</scope>
</reference>
<dbReference type="AlphaFoldDB" id="A0A0F8ZYA7"/>
<feature type="non-terminal residue" evidence="1">
    <location>
        <position position="359"/>
    </location>
</feature>
<comment type="caution">
    <text evidence="1">The sequence shown here is derived from an EMBL/GenBank/DDBJ whole genome shotgun (WGS) entry which is preliminary data.</text>
</comment>
<accession>A0A0F8ZYA7</accession>
<dbReference type="EMBL" id="LAZR01045416">
    <property type="protein sequence ID" value="KKK98917.1"/>
    <property type="molecule type" value="Genomic_DNA"/>
</dbReference>
<evidence type="ECO:0000313" key="1">
    <source>
        <dbReference type="EMBL" id="KKK98917.1"/>
    </source>
</evidence>
<organism evidence="1">
    <name type="scientific">marine sediment metagenome</name>
    <dbReference type="NCBI Taxonomy" id="412755"/>
    <lineage>
        <taxon>unclassified sequences</taxon>
        <taxon>metagenomes</taxon>
        <taxon>ecological metagenomes</taxon>
    </lineage>
</organism>
<protein>
    <submittedName>
        <fullName evidence="1">Uncharacterized protein</fullName>
    </submittedName>
</protein>
<gene>
    <name evidence="1" type="ORF">LCGC14_2637970</name>
</gene>